<reference evidence="2" key="1">
    <citation type="submission" date="2016-07" db="EMBL/GenBank/DDBJ databases">
        <title>Frankia sp. NRRL B-16219 Genome sequencing.</title>
        <authorList>
            <person name="Ghodhbane-Gtari F."/>
            <person name="Swanson E."/>
            <person name="Gueddou A."/>
            <person name="Louati M."/>
            <person name="Nouioui I."/>
            <person name="Hezbri K."/>
            <person name="Abebe-Akele F."/>
            <person name="Simpson S."/>
            <person name="Morris K."/>
            <person name="Thomas K."/>
            <person name="Gtari M."/>
            <person name="Tisa L.S."/>
        </authorList>
    </citation>
    <scope>NUCLEOTIDE SEQUENCE [LARGE SCALE GENOMIC DNA]</scope>
    <source>
        <strain evidence="2">NRRL B-16219</strain>
    </source>
</reference>
<gene>
    <name evidence="1" type="ORF">BBK14_01005</name>
</gene>
<name>A0A1S1RLA5_9ACTN</name>
<evidence type="ECO:0000313" key="1">
    <source>
        <dbReference type="EMBL" id="OHV46876.1"/>
    </source>
</evidence>
<comment type="caution">
    <text evidence="1">The sequence shown here is derived from an EMBL/GenBank/DDBJ whole genome shotgun (WGS) entry which is preliminary data.</text>
</comment>
<sequence>MSRLPRLAVVIDAGSGPGAPPPGAGTAALIALVDGGLDGIGVIAGDPSSPPAREAARTLGEFGMADRLTIVPGPLVLRTGPDGGRPFALDIPDPAGVGLAGVGLGLARQDAVVFVGAPPPAVPPAGDEGEPGQVSAPRSWSEEYFFAGVFHQEVEGLYRVSAEPELAAAQGRWIGEYLRGRYLLPSRPAMVSASGRSAGGPPADRAGQLRRRLYLRALTREVRRGHARAASAGYPLPVPAHRD</sequence>
<keyword evidence="2" id="KW-1185">Reference proteome</keyword>
<protein>
    <submittedName>
        <fullName evidence="1">Uncharacterized protein</fullName>
    </submittedName>
</protein>
<evidence type="ECO:0000313" key="2">
    <source>
        <dbReference type="Proteomes" id="UP000179769"/>
    </source>
</evidence>
<dbReference type="RefSeq" id="WP_071059340.1">
    <property type="nucleotide sequence ID" value="NZ_MAXA01000001.1"/>
</dbReference>
<accession>A0A1S1RLA5</accession>
<dbReference type="Proteomes" id="UP000179769">
    <property type="component" value="Unassembled WGS sequence"/>
</dbReference>
<dbReference type="EMBL" id="MAXA01000001">
    <property type="protein sequence ID" value="OHV46876.1"/>
    <property type="molecule type" value="Genomic_DNA"/>
</dbReference>
<dbReference type="AlphaFoldDB" id="A0A1S1RLA5"/>
<organism evidence="1 2">
    <name type="scientific">Parafrankia soli</name>
    <dbReference type="NCBI Taxonomy" id="2599596"/>
    <lineage>
        <taxon>Bacteria</taxon>
        <taxon>Bacillati</taxon>
        <taxon>Actinomycetota</taxon>
        <taxon>Actinomycetes</taxon>
        <taxon>Frankiales</taxon>
        <taxon>Frankiaceae</taxon>
        <taxon>Parafrankia</taxon>
    </lineage>
</organism>
<proteinExistence type="predicted"/>